<evidence type="ECO:0000313" key="3">
    <source>
        <dbReference type="EnsemblPlants" id="QL06p029562:mrna:CDS:1"/>
    </source>
</evidence>
<protein>
    <recommendedName>
        <fullName evidence="5">DUF4283 domain-containing protein</fullName>
    </recommendedName>
</protein>
<evidence type="ECO:0000313" key="4">
    <source>
        <dbReference type="Proteomes" id="UP000594261"/>
    </source>
</evidence>
<dbReference type="InParanoid" id="A0A7N2LZC5"/>
<evidence type="ECO:0008006" key="5">
    <source>
        <dbReference type="Google" id="ProtNLM"/>
    </source>
</evidence>
<dbReference type="EMBL" id="LRBV02000006">
    <property type="status" value="NOT_ANNOTATED_CDS"/>
    <property type="molecule type" value="Genomic_DNA"/>
</dbReference>
<keyword evidence="4" id="KW-1185">Reference proteome</keyword>
<dbReference type="OMA" id="LTEESPW"/>
<dbReference type="InterPro" id="IPR025836">
    <property type="entry name" value="Zn_knuckle_CX2CX4HX4C"/>
</dbReference>
<reference evidence="3 4" key="1">
    <citation type="journal article" date="2016" name="G3 (Bethesda)">
        <title>First Draft Assembly and Annotation of the Genome of a California Endemic Oak Quercus lobata Nee (Fagaceae).</title>
        <authorList>
            <person name="Sork V.L."/>
            <person name="Fitz-Gibbon S.T."/>
            <person name="Puiu D."/>
            <person name="Crepeau M."/>
            <person name="Gugger P.F."/>
            <person name="Sherman R."/>
            <person name="Stevens K."/>
            <person name="Langley C.H."/>
            <person name="Pellegrini M."/>
            <person name="Salzberg S.L."/>
        </authorList>
    </citation>
    <scope>NUCLEOTIDE SEQUENCE [LARGE SCALE GENOMIC DNA]</scope>
    <source>
        <strain evidence="3 4">cv. SW786</strain>
    </source>
</reference>
<dbReference type="Proteomes" id="UP000594261">
    <property type="component" value="Chromosome 6"/>
</dbReference>
<dbReference type="Pfam" id="PF14111">
    <property type="entry name" value="DUF4283"/>
    <property type="match status" value="1"/>
</dbReference>
<reference evidence="3" key="2">
    <citation type="submission" date="2021-01" db="UniProtKB">
        <authorList>
            <consortium name="EnsemblPlants"/>
        </authorList>
    </citation>
    <scope>IDENTIFICATION</scope>
</reference>
<dbReference type="Gramene" id="QL06p029562:mrna">
    <property type="protein sequence ID" value="QL06p029562:mrna:CDS:1"/>
    <property type="gene ID" value="QL06p029562"/>
</dbReference>
<dbReference type="AlphaFoldDB" id="A0A7N2LZC5"/>
<dbReference type="Pfam" id="PF14392">
    <property type="entry name" value="zf-CCHC_4"/>
    <property type="match status" value="1"/>
</dbReference>
<dbReference type="InterPro" id="IPR040256">
    <property type="entry name" value="At4g02000-like"/>
</dbReference>
<dbReference type="PANTHER" id="PTHR31286:SF167">
    <property type="entry name" value="OS09G0268800 PROTEIN"/>
    <property type="match status" value="1"/>
</dbReference>
<accession>A0A7N2LZC5</accession>
<evidence type="ECO:0000259" key="1">
    <source>
        <dbReference type="Pfam" id="PF14111"/>
    </source>
</evidence>
<feature type="domain" description="Zinc knuckle CX2CX4HX4C" evidence="2">
    <location>
        <begin position="169"/>
        <end position="216"/>
    </location>
</feature>
<dbReference type="PANTHER" id="PTHR31286">
    <property type="entry name" value="GLYCINE-RICH CELL WALL STRUCTURAL PROTEIN 1.8-LIKE"/>
    <property type="match status" value="1"/>
</dbReference>
<proteinExistence type="predicted"/>
<name>A0A7N2LZC5_QUELO</name>
<organism evidence="3 4">
    <name type="scientific">Quercus lobata</name>
    <name type="common">Valley oak</name>
    <dbReference type="NCBI Taxonomy" id="97700"/>
    <lineage>
        <taxon>Eukaryota</taxon>
        <taxon>Viridiplantae</taxon>
        <taxon>Streptophyta</taxon>
        <taxon>Embryophyta</taxon>
        <taxon>Tracheophyta</taxon>
        <taxon>Spermatophyta</taxon>
        <taxon>Magnoliopsida</taxon>
        <taxon>eudicotyledons</taxon>
        <taxon>Gunneridae</taxon>
        <taxon>Pentapetalae</taxon>
        <taxon>rosids</taxon>
        <taxon>fabids</taxon>
        <taxon>Fagales</taxon>
        <taxon>Fagaceae</taxon>
        <taxon>Quercus</taxon>
    </lineage>
</organism>
<sequence length="310" mass="35343">MDDITSKWNRLSLNHSENQTIVLTPTITGNGKVLVAKFFTKRRINMEAVLRTLKSMWKTEKSFDVRDLGSNMALVLFDEEYDLDHILMRGPWSFDKYLLGLYKLGKNEAVKNARFDRVSFWVQIHNLPIQHMNKENAEAIGNPVGLVEQVDASSTGDCRGKCIRVHVNMDMGQPLCRGIKVDVGESSPQWVSFQYECMPIFCYWCGLLNHDKRDCKLWVCNKGTLKKEDQQYGVWMKASLERPQQHPDVAPPPQRNRIATLTPPEILAPALATIIVVGRPIANTADTRDSLSISAINCYPTYPDIYRNIK</sequence>
<feature type="domain" description="DUF4283" evidence="1">
    <location>
        <begin position="32"/>
        <end position="104"/>
    </location>
</feature>
<dbReference type="InterPro" id="IPR025558">
    <property type="entry name" value="DUF4283"/>
</dbReference>
<dbReference type="EnsemblPlants" id="QL06p029562:mrna">
    <property type="protein sequence ID" value="QL06p029562:mrna:CDS:1"/>
    <property type="gene ID" value="QL06p029562"/>
</dbReference>
<evidence type="ECO:0000259" key="2">
    <source>
        <dbReference type="Pfam" id="PF14392"/>
    </source>
</evidence>